<accession>A0A2G2WC03</accession>
<name>A0A2G2WC03_CAPBA</name>
<evidence type="ECO:0000313" key="3">
    <source>
        <dbReference type="Proteomes" id="UP000224567"/>
    </source>
</evidence>
<dbReference type="Proteomes" id="UP000224567">
    <property type="component" value="Unassembled WGS sequence"/>
</dbReference>
<reference evidence="2 3" key="1">
    <citation type="journal article" date="2017" name="Genome Biol.">
        <title>New reference genome sequences of hot pepper reveal the massive evolution of plant disease-resistance genes by retroduplication.</title>
        <authorList>
            <person name="Kim S."/>
            <person name="Park J."/>
            <person name="Yeom S.I."/>
            <person name="Kim Y.M."/>
            <person name="Seo E."/>
            <person name="Kim K.T."/>
            <person name="Kim M.S."/>
            <person name="Lee J.M."/>
            <person name="Cheong K."/>
            <person name="Shin H.S."/>
            <person name="Kim S.B."/>
            <person name="Han K."/>
            <person name="Lee J."/>
            <person name="Park M."/>
            <person name="Lee H.A."/>
            <person name="Lee H.Y."/>
            <person name="Lee Y."/>
            <person name="Oh S."/>
            <person name="Lee J.H."/>
            <person name="Choi E."/>
            <person name="Choi E."/>
            <person name="Lee S.E."/>
            <person name="Jeon J."/>
            <person name="Kim H."/>
            <person name="Choi G."/>
            <person name="Song H."/>
            <person name="Lee J."/>
            <person name="Lee S.C."/>
            <person name="Kwon J.K."/>
            <person name="Lee H.Y."/>
            <person name="Koo N."/>
            <person name="Hong Y."/>
            <person name="Kim R.W."/>
            <person name="Kang W.H."/>
            <person name="Huh J.H."/>
            <person name="Kang B.C."/>
            <person name="Yang T.J."/>
            <person name="Lee Y.H."/>
            <person name="Bennetzen J.L."/>
            <person name="Choi D."/>
        </authorList>
    </citation>
    <scope>NUCLEOTIDE SEQUENCE [LARGE SCALE GENOMIC DNA]</scope>
    <source>
        <strain evidence="3">cv. PBC81</strain>
    </source>
</reference>
<feature type="transmembrane region" description="Helical" evidence="1">
    <location>
        <begin position="95"/>
        <end position="112"/>
    </location>
</feature>
<dbReference type="AlphaFoldDB" id="A0A2G2WC03"/>
<keyword evidence="1" id="KW-0472">Membrane</keyword>
<evidence type="ECO:0000313" key="2">
    <source>
        <dbReference type="EMBL" id="PHT42757.1"/>
    </source>
</evidence>
<proteinExistence type="predicted"/>
<keyword evidence="1" id="KW-1133">Transmembrane helix</keyword>
<comment type="caution">
    <text evidence="2">The sequence shown here is derived from an EMBL/GenBank/DDBJ whole genome shotgun (WGS) entry which is preliminary data.</text>
</comment>
<dbReference type="EMBL" id="MLFT02000007">
    <property type="protein sequence ID" value="PHT42757.1"/>
    <property type="molecule type" value="Genomic_DNA"/>
</dbReference>
<dbReference type="STRING" id="33114.A0A2G2WC03"/>
<evidence type="ECO:0000256" key="1">
    <source>
        <dbReference type="SAM" id="Phobius"/>
    </source>
</evidence>
<gene>
    <name evidence="2" type="ORF">CQW23_16782</name>
</gene>
<protein>
    <submittedName>
        <fullName evidence="2">Uncharacterized protein</fullName>
    </submittedName>
</protein>
<reference evidence="3" key="2">
    <citation type="journal article" date="2017" name="J. Anim. Genet.">
        <title>Multiple reference genome sequences of hot pepper reveal the massive evolution of plant disease resistance genes by retroduplication.</title>
        <authorList>
            <person name="Kim S."/>
            <person name="Park J."/>
            <person name="Yeom S.-I."/>
            <person name="Kim Y.-M."/>
            <person name="Seo E."/>
            <person name="Kim K.-T."/>
            <person name="Kim M.-S."/>
            <person name="Lee J.M."/>
            <person name="Cheong K."/>
            <person name="Shin H.-S."/>
            <person name="Kim S.-B."/>
            <person name="Han K."/>
            <person name="Lee J."/>
            <person name="Park M."/>
            <person name="Lee H.-A."/>
            <person name="Lee H.-Y."/>
            <person name="Lee Y."/>
            <person name="Oh S."/>
            <person name="Lee J.H."/>
            <person name="Choi E."/>
            <person name="Choi E."/>
            <person name="Lee S.E."/>
            <person name="Jeon J."/>
            <person name="Kim H."/>
            <person name="Choi G."/>
            <person name="Song H."/>
            <person name="Lee J."/>
            <person name="Lee S.-C."/>
            <person name="Kwon J.-K."/>
            <person name="Lee H.-Y."/>
            <person name="Koo N."/>
            <person name="Hong Y."/>
            <person name="Kim R.W."/>
            <person name="Kang W.-H."/>
            <person name="Huh J.H."/>
            <person name="Kang B.-C."/>
            <person name="Yang T.-J."/>
            <person name="Lee Y.-H."/>
            <person name="Bennetzen J.L."/>
            <person name="Choi D."/>
        </authorList>
    </citation>
    <scope>NUCLEOTIDE SEQUENCE [LARGE SCALE GENOMIC DNA]</scope>
    <source>
        <strain evidence="3">cv. PBC81</strain>
    </source>
</reference>
<keyword evidence="3" id="KW-1185">Reference proteome</keyword>
<dbReference type="OrthoDB" id="27140at2759"/>
<feature type="transmembrane region" description="Helical" evidence="1">
    <location>
        <begin position="55"/>
        <end position="75"/>
    </location>
</feature>
<keyword evidence="1" id="KW-0812">Transmembrane</keyword>
<sequence>MKDDNESGRSQGRITRLCDLDQKIQVVILLSDAYGAEGELGILQSEKLMEHDTYCIFYALMSGVGDAISMAEFFFPSPYGSLHTGYPPFIEDSAIFYHFVSLLIHPSIVILLS</sequence>
<organism evidence="2 3">
    <name type="scientific">Capsicum baccatum</name>
    <name type="common">Peruvian pepper</name>
    <dbReference type="NCBI Taxonomy" id="33114"/>
    <lineage>
        <taxon>Eukaryota</taxon>
        <taxon>Viridiplantae</taxon>
        <taxon>Streptophyta</taxon>
        <taxon>Embryophyta</taxon>
        <taxon>Tracheophyta</taxon>
        <taxon>Spermatophyta</taxon>
        <taxon>Magnoliopsida</taxon>
        <taxon>eudicotyledons</taxon>
        <taxon>Gunneridae</taxon>
        <taxon>Pentapetalae</taxon>
        <taxon>asterids</taxon>
        <taxon>lamiids</taxon>
        <taxon>Solanales</taxon>
        <taxon>Solanaceae</taxon>
        <taxon>Solanoideae</taxon>
        <taxon>Capsiceae</taxon>
        <taxon>Capsicum</taxon>
    </lineage>
</organism>